<dbReference type="OrthoDB" id="9810303at2"/>
<gene>
    <name evidence="1" type="ORF">EAL2_c17490</name>
</gene>
<dbReference type="RefSeq" id="WP_025436007.1">
    <property type="nucleotide sequence ID" value="NZ_CP007452.1"/>
</dbReference>
<dbReference type="Gene3D" id="3.90.550.10">
    <property type="entry name" value="Spore Coat Polysaccharide Biosynthesis Protein SpsA, Chain A"/>
    <property type="match status" value="1"/>
</dbReference>
<dbReference type="PATRIC" id="fig|1286171.3.peg.1708"/>
<dbReference type="PANTHER" id="PTHR36529">
    <property type="entry name" value="SLL1095 PROTEIN"/>
    <property type="match status" value="1"/>
</dbReference>
<dbReference type="InterPro" id="IPR029044">
    <property type="entry name" value="Nucleotide-diphossugar_trans"/>
</dbReference>
<evidence type="ECO:0000313" key="2">
    <source>
        <dbReference type="Proteomes" id="UP000019591"/>
    </source>
</evidence>
<protein>
    <recommendedName>
        <fullName evidence="3">Glycosyltransferase</fullName>
    </recommendedName>
</protein>
<dbReference type="eggNOG" id="COG3222">
    <property type="taxonomic scope" value="Bacteria"/>
</dbReference>
<dbReference type="Proteomes" id="UP000019591">
    <property type="component" value="Chromosome"/>
</dbReference>
<reference evidence="1 2" key="1">
    <citation type="journal article" date="2014" name="Genome Announc.">
        <title>Complete Genome Sequence of Amino Acid-Utilizing Eubacterium acidaminophilum al-2 (DSM 3953).</title>
        <authorList>
            <person name="Poehlein A."/>
            <person name="Andreesen J.R."/>
            <person name="Daniel R."/>
        </authorList>
    </citation>
    <scope>NUCLEOTIDE SEQUENCE [LARGE SCALE GENOMIC DNA]</scope>
    <source>
        <strain evidence="1 2">DSM 3953</strain>
    </source>
</reference>
<dbReference type="Pfam" id="PF09837">
    <property type="entry name" value="DUF2064"/>
    <property type="match status" value="1"/>
</dbReference>
<dbReference type="NCBIfam" id="TIGR04282">
    <property type="entry name" value="glyco_like_cofC"/>
    <property type="match status" value="1"/>
</dbReference>
<dbReference type="HOGENOM" id="CLU_075662_1_0_9"/>
<evidence type="ECO:0000313" key="1">
    <source>
        <dbReference type="EMBL" id="AHM57044.1"/>
    </source>
</evidence>
<name>W8T5L7_PEPAC</name>
<dbReference type="EMBL" id="CP007452">
    <property type="protein sequence ID" value="AHM57044.1"/>
    <property type="molecule type" value="Genomic_DNA"/>
</dbReference>
<dbReference type="AlphaFoldDB" id="W8T5L7"/>
<evidence type="ECO:0008006" key="3">
    <source>
        <dbReference type="Google" id="ProtNLM"/>
    </source>
</evidence>
<dbReference type="InterPro" id="IPR018641">
    <property type="entry name" value="Trfase_1_rSAM/seldom-assoc"/>
</dbReference>
<keyword evidence="2" id="KW-1185">Reference proteome</keyword>
<dbReference type="SUPFAM" id="SSF53448">
    <property type="entry name" value="Nucleotide-diphospho-sugar transferases"/>
    <property type="match status" value="1"/>
</dbReference>
<dbReference type="STRING" id="1286171.EAL2_c17490"/>
<organism evidence="1 2">
    <name type="scientific">Peptoclostridium acidaminophilum DSM 3953</name>
    <dbReference type="NCBI Taxonomy" id="1286171"/>
    <lineage>
        <taxon>Bacteria</taxon>
        <taxon>Bacillati</taxon>
        <taxon>Bacillota</taxon>
        <taxon>Clostridia</taxon>
        <taxon>Peptostreptococcales</taxon>
        <taxon>Peptoclostridiaceae</taxon>
        <taxon>Peptoclostridium</taxon>
    </lineage>
</organism>
<accession>W8T5L7</accession>
<sequence>MKALILMTRIPVPGKTKTRLMEILSPEECAALHECFLKDVFAALELLDDVDIYVSHTTEGDLDILKAIVPRGVEFLPQKGEKLGERMNNAVAEVLLRGYSKVMLIGSDIPGLQPCDIDDAFSRLDANDVVLGPTLDGGYYLVGMKSLHARIFDDSLKWGNKSVLEGTLDIANKLGLETGLAAKYRDIDTRNDLECFMTFATEGVNHCEVFPQNTVEFLITRWSGDYAKRYAEK</sequence>
<dbReference type="KEGG" id="eac:EAL2_c17490"/>
<dbReference type="PANTHER" id="PTHR36529:SF1">
    <property type="entry name" value="GLYCOSYLTRANSFERASE"/>
    <property type="match status" value="1"/>
</dbReference>
<proteinExistence type="predicted"/>